<dbReference type="PIRSF" id="PIRSF006483">
    <property type="entry name" value="Membrane_protein_YitT"/>
    <property type="match status" value="1"/>
</dbReference>
<dbReference type="Proteomes" id="UP000674938">
    <property type="component" value="Unassembled WGS sequence"/>
</dbReference>
<dbReference type="PANTHER" id="PTHR33545">
    <property type="entry name" value="UPF0750 MEMBRANE PROTEIN YITT-RELATED"/>
    <property type="match status" value="1"/>
</dbReference>
<evidence type="ECO:0000256" key="5">
    <source>
        <dbReference type="ARBA" id="ARBA00023136"/>
    </source>
</evidence>
<evidence type="ECO:0000313" key="9">
    <source>
        <dbReference type="Proteomes" id="UP000674938"/>
    </source>
</evidence>
<dbReference type="GO" id="GO:0005886">
    <property type="term" value="C:plasma membrane"/>
    <property type="evidence" value="ECO:0007669"/>
    <property type="project" value="UniProtKB-SubCell"/>
</dbReference>
<protein>
    <submittedName>
        <fullName evidence="8">YitT family protein</fullName>
    </submittedName>
</protein>
<accession>A0A940P4C9</accession>
<dbReference type="RefSeq" id="WP_209526222.1">
    <property type="nucleotide sequence ID" value="NZ_JAEEGA010000004.1"/>
</dbReference>
<evidence type="ECO:0000256" key="6">
    <source>
        <dbReference type="SAM" id="Phobius"/>
    </source>
</evidence>
<evidence type="ECO:0000313" key="8">
    <source>
        <dbReference type="EMBL" id="MBP1040805.1"/>
    </source>
</evidence>
<keyword evidence="9" id="KW-1185">Reference proteome</keyword>
<feature type="transmembrane region" description="Helical" evidence="6">
    <location>
        <begin position="70"/>
        <end position="87"/>
    </location>
</feature>
<dbReference type="InterPro" id="IPR015867">
    <property type="entry name" value="N-reg_PII/ATP_PRibTrfase_C"/>
</dbReference>
<comment type="caution">
    <text evidence="8">The sequence shown here is derived from an EMBL/GenBank/DDBJ whole genome shotgun (WGS) entry which is preliminary data.</text>
</comment>
<name>A0A940P4C9_9ENTE</name>
<evidence type="ECO:0000256" key="4">
    <source>
        <dbReference type="ARBA" id="ARBA00022989"/>
    </source>
</evidence>
<organism evidence="8 9">
    <name type="scientific">Vagococcus allomyrinae</name>
    <dbReference type="NCBI Taxonomy" id="2794353"/>
    <lineage>
        <taxon>Bacteria</taxon>
        <taxon>Bacillati</taxon>
        <taxon>Bacillota</taxon>
        <taxon>Bacilli</taxon>
        <taxon>Lactobacillales</taxon>
        <taxon>Enterococcaceae</taxon>
        <taxon>Vagococcus</taxon>
    </lineage>
</organism>
<dbReference type="InterPro" id="IPR051461">
    <property type="entry name" value="UPF0750_membrane"/>
</dbReference>
<keyword evidence="5 6" id="KW-0472">Membrane</keyword>
<dbReference type="InterPro" id="IPR003740">
    <property type="entry name" value="YitT"/>
</dbReference>
<reference evidence="8" key="1">
    <citation type="submission" date="2020-12" db="EMBL/GenBank/DDBJ databases">
        <title>Vagococcus allomyrinae sp. nov. and Enterococcus lavae sp. nov., isolated from the larvae of Allomyrina dichotoma.</title>
        <authorList>
            <person name="Lee S.D."/>
        </authorList>
    </citation>
    <scope>NUCLEOTIDE SEQUENCE</scope>
    <source>
        <strain evidence="8">BWB3-3</strain>
    </source>
</reference>
<dbReference type="Pfam" id="PF02588">
    <property type="entry name" value="YitT_membrane"/>
    <property type="match status" value="1"/>
</dbReference>
<dbReference type="PANTHER" id="PTHR33545:SF5">
    <property type="entry name" value="UPF0750 MEMBRANE PROTEIN YITT"/>
    <property type="match status" value="1"/>
</dbReference>
<comment type="subcellular location">
    <subcellularLocation>
        <location evidence="1">Cell membrane</location>
        <topology evidence="1">Multi-pass membrane protein</topology>
    </subcellularLocation>
</comment>
<keyword evidence="2" id="KW-1003">Cell membrane</keyword>
<dbReference type="InterPro" id="IPR019264">
    <property type="entry name" value="DUF2179"/>
</dbReference>
<evidence type="ECO:0000256" key="1">
    <source>
        <dbReference type="ARBA" id="ARBA00004651"/>
    </source>
</evidence>
<proteinExistence type="predicted"/>
<feature type="transmembrane region" description="Helical" evidence="6">
    <location>
        <begin position="19"/>
        <end position="36"/>
    </location>
</feature>
<dbReference type="AlphaFoldDB" id="A0A940P4C9"/>
<keyword evidence="4 6" id="KW-1133">Transmembrane helix</keyword>
<dbReference type="Pfam" id="PF10035">
    <property type="entry name" value="DUF2179"/>
    <property type="match status" value="1"/>
</dbReference>
<evidence type="ECO:0000256" key="3">
    <source>
        <dbReference type="ARBA" id="ARBA00022692"/>
    </source>
</evidence>
<feature type="transmembrane region" description="Helical" evidence="6">
    <location>
        <begin position="93"/>
        <end position="112"/>
    </location>
</feature>
<sequence>MIEHLLSHRKEIQDYGTKFFILVIYAFLYSIALNIFWRNGNIYAGGITGISQIVTTILEAATSQKIPISLVYYGLNLPLFILGWFVVDRKFVIFTIIGVTFASFAIEITPMIELTKDPIICAIFGGAISGYSLGFALKHGLSTGGMDIVLLSLRKLTGKSIGNLSLIINGVIVLTAGFIFGWPHAFYSVLSIFVGAKATDLVYVKHKKGQVMIITQHPEKVIDKLQEQLTRGMTVVYNAKGAYQQKDQAMLITVITYREMEILKEIMKQVDPKAFVSVSQDVEILSDFEEIDII</sequence>
<gene>
    <name evidence="8" type="ORF">I6N95_07295</name>
</gene>
<dbReference type="Gene3D" id="3.30.70.120">
    <property type="match status" value="1"/>
</dbReference>
<dbReference type="CDD" id="cd16380">
    <property type="entry name" value="YitT_C"/>
    <property type="match status" value="1"/>
</dbReference>
<feature type="transmembrane region" description="Helical" evidence="6">
    <location>
        <begin position="42"/>
        <end position="58"/>
    </location>
</feature>
<feature type="domain" description="DUF2179" evidence="7">
    <location>
        <begin position="231"/>
        <end position="280"/>
    </location>
</feature>
<feature type="transmembrane region" description="Helical" evidence="6">
    <location>
        <begin position="119"/>
        <end position="141"/>
    </location>
</feature>
<dbReference type="EMBL" id="JAEEGA010000004">
    <property type="protein sequence ID" value="MBP1040805.1"/>
    <property type="molecule type" value="Genomic_DNA"/>
</dbReference>
<evidence type="ECO:0000259" key="7">
    <source>
        <dbReference type="Pfam" id="PF10035"/>
    </source>
</evidence>
<feature type="transmembrane region" description="Helical" evidence="6">
    <location>
        <begin position="161"/>
        <end position="182"/>
    </location>
</feature>
<keyword evidence="3 6" id="KW-0812">Transmembrane</keyword>
<evidence type="ECO:0000256" key="2">
    <source>
        <dbReference type="ARBA" id="ARBA00022475"/>
    </source>
</evidence>